<keyword evidence="2 4" id="KW-0472">Membrane</keyword>
<feature type="chain" id="PRO_5012508035" description="OmpA-like domain-containing protein" evidence="5">
    <location>
        <begin position="24"/>
        <end position="203"/>
    </location>
</feature>
<dbReference type="Proteomes" id="UP000218432">
    <property type="component" value="Chromosome 2"/>
</dbReference>
<sequence length="203" mass="21115">MAGAITSILALILSAAAAGSAFAQAPPAHRDIRDLKATVLDVKGFSSDLNSNVSDLSAKASGLAARHDGLSVRADKAAVRVSMLGDVLFDFDKASIRSSAEPTLDDILRLAASVPSGTIVIEGHTDSKGSAAYNKTLSFRRANAVADWLASHGMKKARLSVKGLGDSRPVAPNTLANGADNPDGRALNRRVEFVLPNDAKRAK</sequence>
<reference evidence="7 8" key="1">
    <citation type="journal article" date="2017" name="Genome Announc.">
        <title>Complete Genome Sequence of Burkholderia stabilis FERMP-21014.</title>
        <authorList>
            <person name="Konishi K."/>
            <person name="Kumagai T."/>
            <person name="Sakasegawa S."/>
            <person name="Tamura T."/>
        </authorList>
    </citation>
    <scope>NUCLEOTIDE SEQUENCE [LARGE SCALE GENOMIC DNA]</scope>
    <source>
        <strain evidence="7 8">FERMP-21014</strain>
    </source>
</reference>
<feature type="domain" description="OmpA-like" evidence="6">
    <location>
        <begin position="76"/>
        <end position="199"/>
    </location>
</feature>
<dbReference type="GO" id="GO:0009279">
    <property type="term" value="C:cell outer membrane"/>
    <property type="evidence" value="ECO:0007669"/>
    <property type="project" value="UniProtKB-SubCell"/>
</dbReference>
<dbReference type="CDD" id="cd07185">
    <property type="entry name" value="OmpA_C-like"/>
    <property type="match status" value="1"/>
</dbReference>
<evidence type="ECO:0000313" key="8">
    <source>
        <dbReference type="Proteomes" id="UP000218432"/>
    </source>
</evidence>
<evidence type="ECO:0000256" key="3">
    <source>
        <dbReference type="ARBA" id="ARBA00023237"/>
    </source>
</evidence>
<evidence type="ECO:0000313" key="7">
    <source>
        <dbReference type="EMBL" id="BAX61675.1"/>
    </source>
</evidence>
<comment type="subcellular location">
    <subcellularLocation>
        <location evidence="1">Cell outer membrane</location>
    </subcellularLocation>
</comment>
<evidence type="ECO:0000256" key="2">
    <source>
        <dbReference type="ARBA" id="ARBA00023136"/>
    </source>
</evidence>
<dbReference type="PANTHER" id="PTHR30329">
    <property type="entry name" value="STATOR ELEMENT OF FLAGELLAR MOTOR COMPLEX"/>
    <property type="match status" value="1"/>
</dbReference>
<evidence type="ECO:0000259" key="6">
    <source>
        <dbReference type="PROSITE" id="PS51123"/>
    </source>
</evidence>
<dbReference type="SUPFAM" id="SSF103088">
    <property type="entry name" value="OmpA-like"/>
    <property type="match status" value="1"/>
</dbReference>
<dbReference type="Pfam" id="PF00691">
    <property type="entry name" value="OmpA"/>
    <property type="match status" value="1"/>
</dbReference>
<dbReference type="Gene3D" id="3.30.1330.60">
    <property type="entry name" value="OmpA-like domain"/>
    <property type="match status" value="1"/>
</dbReference>
<dbReference type="InterPro" id="IPR050330">
    <property type="entry name" value="Bact_OuterMem_StrucFunc"/>
</dbReference>
<dbReference type="RefSeq" id="WP_096474212.1">
    <property type="nucleotide sequence ID" value="NZ_AP018112.1"/>
</dbReference>
<protein>
    <recommendedName>
        <fullName evidence="6">OmpA-like domain-containing protein</fullName>
    </recommendedName>
</protein>
<keyword evidence="5" id="KW-0732">Signal</keyword>
<proteinExistence type="predicted"/>
<dbReference type="PROSITE" id="PS51123">
    <property type="entry name" value="OMPA_2"/>
    <property type="match status" value="1"/>
</dbReference>
<feature type="signal peptide" evidence="5">
    <location>
        <begin position="1"/>
        <end position="23"/>
    </location>
</feature>
<dbReference type="PANTHER" id="PTHR30329:SF21">
    <property type="entry name" value="LIPOPROTEIN YIAD-RELATED"/>
    <property type="match status" value="1"/>
</dbReference>
<dbReference type="InterPro" id="IPR006665">
    <property type="entry name" value="OmpA-like"/>
</dbReference>
<evidence type="ECO:0000256" key="1">
    <source>
        <dbReference type="ARBA" id="ARBA00004442"/>
    </source>
</evidence>
<dbReference type="PRINTS" id="PR01021">
    <property type="entry name" value="OMPADOMAIN"/>
</dbReference>
<evidence type="ECO:0000256" key="5">
    <source>
        <dbReference type="SAM" id="SignalP"/>
    </source>
</evidence>
<evidence type="ECO:0000256" key="4">
    <source>
        <dbReference type="PROSITE-ProRule" id="PRU00473"/>
    </source>
</evidence>
<dbReference type="InterPro" id="IPR006664">
    <property type="entry name" value="OMP_bac"/>
</dbReference>
<name>A0A1Y1BPF1_9BURK</name>
<accession>A0A1Y1BPF1</accession>
<keyword evidence="3" id="KW-0998">Cell outer membrane</keyword>
<organism evidence="7 8">
    <name type="scientific">Burkholderia stabilis</name>
    <dbReference type="NCBI Taxonomy" id="95485"/>
    <lineage>
        <taxon>Bacteria</taxon>
        <taxon>Pseudomonadati</taxon>
        <taxon>Pseudomonadota</taxon>
        <taxon>Betaproteobacteria</taxon>
        <taxon>Burkholderiales</taxon>
        <taxon>Burkholderiaceae</taxon>
        <taxon>Burkholderia</taxon>
        <taxon>Burkholderia cepacia complex</taxon>
    </lineage>
</organism>
<dbReference type="EMBL" id="AP018112">
    <property type="protein sequence ID" value="BAX61675.1"/>
    <property type="molecule type" value="Genomic_DNA"/>
</dbReference>
<dbReference type="AlphaFoldDB" id="A0A1Y1BPF1"/>
<dbReference type="InterPro" id="IPR036737">
    <property type="entry name" value="OmpA-like_sf"/>
</dbReference>
<gene>
    <name evidence="7" type="ORF">BSFP_045420</name>
</gene>